<proteinExistence type="predicted"/>
<gene>
    <name evidence="1" type="ORF">SCHPADRAFT_906412</name>
</gene>
<dbReference type="AlphaFoldDB" id="A0A0H2RHB0"/>
<evidence type="ECO:0000313" key="1">
    <source>
        <dbReference type="EMBL" id="KLO10947.1"/>
    </source>
</evidence>
<name>A0A0H2RHB0_9AGAM</name>
<evidence type="ECO:0000313" key="2">
    <source>
        <dbReference type="Proteomes" id="UP000053477"/>
    </source>
</evidence>
<keyword evidence="2" id="KW-1185">Reference proteome</keyword>
<accession>A0A0H2RHB0</accession>
<protein>
    <submittedName>
        <fullName evidence="1">Uncharacterized protein</fullName>
    </submittedName>
</protein>
<dbReference type="EMBL" id="KQ086012">
    <property type="protein sequence ID" value="KLO10947.1"/>
    <property type="molecule type" value="Genomic_DNA"/>
</dbReference>
<reference evidence="1 2" key="1">
    <citation type="submission" date="2015-04" db="EMBL/GenBank/DDBJ databases">
        <title>Complete genome sequence of Schizopora paradoxa KUC8140, a cosmopolitan wood degrader in East Asia.</title>
        <authorList>
            <consortium name="DOE Joint Genome Institute"/>
            <person name="Min B."/>
            <person name="Park H."/>
            <person name="Jang Y."/>
            <person name="Kim J.-J."/>
            <person name="Kim K.H."/>
            <person name="Pangilinan J."/>
            <person name="Lipzen A."/>
            <person name="Riley R."/>
            <person name="Grigoriev I.V."/>
            <person name="Spatafora J.W."/>
            <person name="Choi I.-G."/>
        </authorList>
    </citation>
    <scope>NUCLEOTIDE SEQUENCE [LARGE SCALE GENOMIC DNA]</scope>
    <source>
        <strain evidence="1 2">KUC8140</strain>
    </source>
</reference>
<sequence length="55" mass="6267">MGEENYRPLCPHLTVAHAFLNLNQIYLRTSLSMRESWTARAVSVVAKMRASADFL</sequence>
<dbReference type="InParanoid" id="A0A0H2RHB0"/>
<organism evidence="1 2">
    <name type="scientific">Schizopora paradoxa</name>
    <dbReference type="NCBI Taxonomy" id="27342"/>
    <lineage>
        <taxon>Eukaryota</taxon>
        <taxon>Fungi</taxon>
        <taxon>Dikarya</taxon>
        <taxon>Basidiomycota</taxon>
        <taxon>Agaricomycotina</taxon>
        <taxon>Agaricomycetes</taxon>
        <taxon>Hymenochaetales</taxon>
        <taxon>Schizoporaceae</taxon>
        <taxon>Schizopora</taxon>
    </lineage>
</organism>
<dbReference type="Proteomes" id="UP000053477">
    <property type="component" value="Unassembled WGS sequence"/>
</dbReference>